<sequence>MLRTITGISVLNVGGGKRINVTSDIIDNNGILKENNHKDSFFVIDQDMKTKVEELEALVSAKLNVINPIE</sequence>
<evidence type="ECO:0000313" key="1">
    <source>
        <dbReference type="EMBL" id="PWL53265.1"/>
    </source>
</evidence>
<organism evidence="2 3">
    <name type="scientific">Clostridium cadaveris</name>
    <dbReference type="NCBI Taxonomy" id="1529"/>
    <lineage>
        <taxon>Bacteria</taxon>
        <taxon>Bacillati</taxon>
        <taxon>Bacillota</taxon>
        <taxon>Clostridia</taxon>
        <taxon>Eubacteriales</taxon>
        <taxon>Clostridiaceae</taxon>
        <taxon>Clostridium</taxon>
    </lineage>
</organism>
<proteinExistence type="predicted"/>
<dbReference type="Proteomes" id="UP000182135">
    <property type="component" value="Unassembled WGS sequence"/>
</dbReference>
<reference evidence="1 4" key="2">
    <citation type="submission" date="2018-03" db="EMBL/GenBank/DDBJ databases">
        <title>The uncultured portion of the human microbiome is neutrally assembled.</title>
        <authorList>
            <person name="Jeraldo P."/>
            <person name="Boardman L."/>
            <person name="White B.A."/>
            <person name="Nelson H."/>
            <person name="Goldenfeld N."/>
            <person name="Chia N."/>
        </authorList>
    </citation>
    <scope>NUCLEOTIDE SEQUENCE [LARGE SCALE GENOMIC DNA]</scope>
    <source>
        <strain evidence="1">CIM:MAG 903</strain>
    </source>
</reference>
<dbReference type="EMBL" id="QAMZ01000039">
    <property type="protein sequence ID" value="PWL53265.1"/>
    <property type="molecule type" value="Genomic_DNA"/>
</dbReference>
<name>A0A1I2KN18_9CLOT</name>
<dbReference type="EMBL" id="FOOE01000006">
    <property type="protein sequence ID" value="SFF68355.1"/>
    <property type="molecule type" value="Genomic_DNA"/>
</dbReference>
<gene>
    <name evidence="1" type="ORF">DBY38_08060</name>
    <name evidence="2" type="ORF">SAMN04487885_106132</name>
</gene>
<keyword evidence="3" id="KW-1185">Reference proteome</keyword>
<dbReference type="AlphaFoldDB" id="A0A1I2KN18"/>
<reference evidence="2 3" key="1">
    <citation type="submission" date="2016-10" db="EMBL/GenBank/DDBJ databases">
        <authorList>
            <person name="de Groot N.N."/>
        </authorList>
    </citation>
    <scope>NUCLEOTIDE SEQUENCE [LARGE SCALE GENOMIC DNA]</scope>
    <source>
        <strain evidence="2 3">NLAE-zl-G419</strain>
    </source>
</reference>
<dbReference type="STRING" id="1529.SAMN04487885_106132"/>
<evidence type="ECO:0000313" key="2">
    <source>
        <dbReference type="EMBL" id="SFF68355.1"/>
    </source>
</evidence>
<evidence type="ECO:0000313" key="4">
    <source>
        <dbReference type="Proteomes" id="UP000246114"/>
    </source>
</evidence>
<dbReference type="Proteomes" id="UP000246114">
    <property type="component" value="Unassembled WGS sequence"/>
</dbReference>
<dbReference type="RefSeq" id="WP_074845029.1">
    <property type="nucleotide sequence ID" value="NZ_FOOE01000006.1"/>
</dbReference>
<evidence type="ECO:0000313" key="3">
    <source>
        <dbReference type="Proteomes" id="UP000182135"/>
    </source>
</evidence>
<accession>A0A1I2KN18</accession>
<protein>
    <submittedName>
        <fullName evidence="2">Uncharacterized protein</fullName>
    </submittedName>
</protein>